<gene>
    <name evidence="1" type="ORF">NVIE_015600</name>
</gene>
<dbReference type="KEGG" id="nvn:NVIE_015600"/>
<name>A0A060HJW9_9ARCH</name>
<reference evidence="1 2" key="1">
    <citation type="journal article" date="2014" name="Int. J. Syst. Evol. Microbiol.">
        <title>Nitrososphaera viennensis gen. nov., sp. nov., an aerobic and mesophilic, ammonia-oxidizing archaeon from soil and a member of the archaeal phylum Thaumarchaeota.</title>
        <authorList>
            <person name="Stieglmeier M."/>
            <person name="Klingl A."/>
            <person name="Alves R.J."/>
            <person name="Rittmann S.K."/>
            <person name="Melcher M."/>
            <person name="Leisch N."/>
            <person name="Schleper C."/>
        </authorList>
    </citation>
    <scope>NUCLEOTIDE SEQUENCE [LARGE SCALE GENOMIC DNA]</scope>
    <source>
        <strain evidence="1">EN76</strain>
    </source>
</reference>
<proteinExistence type="predicted"/>
<accession>A0A060HJW9</accession>
<dbReference type="Proteomes" id="UP000027093">
    <property type="component" value="Chromosome"/>
</dbReference>
<sequence>MFLRVAVAVALASVLALTVYAGQQARAENLSAAFSANFLDGLFEYKADIDAGQLFPTKEVKDDIIGNLTARDYEIPDIEREFIGFKISASDIKIYVKPSKIDSANTRLSVDVAGKNVEVGSKYLNKKYDRLDIDTIYGIYNAKTDKVTIHVPYATALALMFR</sequence>
<dbReference type="EMBL" id="CP007536">
    <property type="protein sequence ID" value="AIC15808.1"/>
    <property type="molecule type" value="Genomic_DNA"/>
</dbReference>
<dbReference type="GeneID" id="74946831"/>
<organism evidence="1 2">
    <name type="scientific">Nitrososphaera viennensis EN76</name>
    <dbReference type="NCBI Taxonomy" id="926571"/>
    <lineage>
        <taxon>Archaea</taxon>
        <taxon>Nitrososphaerota</taxon>
        <taxon>Nitrososphaeria</taxon>
        <taxon>Nitrososphaerales</taxon>
        <taxon>Nitrososphaeraceae</taxon>
        <taxon>Nitrososphaera</taxon>
    </lineage>
</organism>
<protein>
    <submittedName>
        <fullName evidence="1">Uncharacterized protein</fullName>
    </submittedName>
</protein>
<keyword evidence="2" id="KW-1185">Reference proteome</keyword>
<dbReference type="AlphaFoldDB" id="A0A060HJW9"/>
<evidence type="ECO:0000313" key="2">
    <source>
        <dbReference type="Proteomes" id="UP000027093"/>
    </source>
</evidence>
<evidence type="ECO:0000313" key="1">
    <source>
        <dbReference type="EMBL" id="AIC15808.1"/>
    </source>
</evidence>
<dbReference type="RefSeq" id="WP_144239567.1">
    <property type="nucleotide sequence ID" value="NZ_CP007536.1"/>
</dbReference>
<dbReference type="HOGENOM" id="CLU_1631705_0_0_2"/>
<dbReference type="OrthoDB" id="375329at2157"/>